<name>A0A8E2AKE1_9APHY</name>
<evidence type="ECO:0008006" key="4">
    <source>
        <dbReference type="Google" id="ProtNLM"/>
    </source>
</evidence>
<dbReference type="AlphaFoldDB" id="A0A8E2AKE1"/>
<dbReference type="Proteomes" id="UP000250043">
    <property type="component" value="Unassembled WGS sequence"/>
</dbReference>
<sequence length="531" mass="59384">MAPCSASRGCSDSRPQRKTHGAALGRPQLATPARIPLFTCSPAKVYNSMDTVFGIRFYFSPLRPRSHRPPTSSISPQMPSMNLDVLVNLMSFLPQRDLLSMLLVNRACYWEAANLLAAKADFTHRPLTEETIPSYAQFLARDETTRGSYLRHFNVQFWDDVSYDVGMYLACILACCPNIVCLRLTQCESLILSLDLAISLPVLFMKGLTEVCFEDVGYRWVEAVCSELDAPLLRATVMFIEGSTRGALIPDATGLFSRCAGTLQHMTTNGRFLGTLVTYPQAISLRLLHDDMQNVGTLIDSFPNLEHLRVDEEDRYLTSLDAIQLREVRAQNVIEIARRIPDPELCSSWPVGENARFAGRARSLYLLGLSNVAYVELDAKAEDIEDIQVALHDAAPMDLYITLSVFRVTWNSLAELSCGGNLNILELNIVLDIPPLDCDRIIPCIIAMCRHEPICNLHLAFQEIEDSFWWMWLAQIDMPHLALVLATELQGLAQIHITAGKHQSGEWQVAQIGPGVVGVEELPVGHRDRWL</sequence>
<dbReference type="EMBL" id="KV722539">
    <property type="protein sequence ID" value="OCH86191.1"/>
    <property type="molecule type" value="Genomic_DNA"/>
</dbReference>
<evidence type="ECO:0000313" key="3">
    <source>
        <dbReference type="Proteomes" id="UP000250043"/>
    </source>
</evidence>
<organism evidence="2 3">
    <name type="scientific">Obba rivulosa</name>
    <dbReference type="NCBI Taxonomy" id="1052685"/>
    <lineage>
        <taxon>Eukaryota</taxon>
        <taxon>Fungi</taxon>
        <taxon>Dikarya</taxon>
        <taxon>Basidiomycota</taxon>
        <taxon>Agaricomycotina</taxon>
        <taxon>Agaricomycetes</taxon>
        <taxon>Polyporales</taxon>
        <taxon>Gelatoporiaceae</taxon>
        <taxon>Obba</taxon>
    </lineage>
</organism>
<evidence type="ECO:0000313" key="2">
    <source>
        <dbReference type="EMBL" id="OCH86191.1"/>
    </source>
</evidence>
<accession>A0A8E2AKE1</accession>
<feature type="region of interest" description="Disordered" evidence="1">
    <location>
        <begin position="1"/>
        <end position="26"/>
    </location>
</feature>
<protein>
    <recommendedName>
        <fullName evidence="4">F-box domain-containing protein</fullName>
    </recommendedName>
</protein>
<reference evidence="2 3" key="1">
    <citation type="submission" date="2016-07" db="EMBL/GenBank/DDBJ databases">
        <title>Draft genome of the white-rot fungus Obba rivulosa 3A-2.</title>
        <authorList>
            <consortium name="DOE Joint Genome Institute"/>
            <person name="Miettinen O."/>
            <person name="Riley R."/>
            <person name="Acob R."/>
            <person name="Barry K."/>
            <person name="Cullen D."/>
            <person name="De Vries R."/>
            <person name="Hainaut M."/>
            <person name="Hatakka A."/>
            <person name="Henrissat B."/>
            <person name="Hilden K."/>
            <person name="Kuo R."/>
            <person name="Labutti K."/>
            <person name="Lipzen A."/>
            <person name="Makela M.R."/>
            <person name="Sandor L."/>
            <person name="Spatafora J.W."/>
            <person name="Grigoriev I.V."/>
            <person name="Hibbett D.S."/>
        </authorList>
    </citation>
    <scope>NUCLEOTIDE SEQUENCE [LARGE SCALE GENOMIC DNA]</scope>
    <source>
        <strain evidence="2 3">3A-2</strain>
    </source>
</reference>
<keyword evidence="3" id="KW-1185">Reference proteome</keyword>
<evidence type="ECO:0000256" key="1">
    <source>
        <dbReference type="SAM" id="MobiDB-lite"/>
    </source>
</evidence>
<dbReference type="OrthoDB" id="10376244at2759"/>
<proteinExistence type="predicted"/>
<gene>
    <name evidence="2" type="ORF">OBBRIDRAFT_797411</name>
</gene>